<comment type="caution">
    <text evidence="1">The sequence shown here is derived from an EMBL/GenBank/DDBJ whole genome shotgun (WGS) entry which is preliminary data.</text>
</comment>
<dbReference type="SUPFAM" id="SSF53795">
    <property type="entry name" value="PEP carboxykinase-like"/>
    <property type="match status" value="1"/>
</dbReference>
<evidence type="ECO:0000313" key="2">
    <source>
        <dbReference type="Proteomes" id="UP001066455"/>
    </source>
</evidence>
<sequence>MVKKHSAFFEMFGSLIKVECLHEECLKQIKEHFPIFICEDPYTGPDIIVECNWKEQGRYLFRSRPENQTGILEGIRIKLPGSSSGYTVWDKLDPPLPPFSVPPLSNRFIGIHASCISDNNGNSMLIVGERGYGKSTLSLELVNNYGYYLVTDELSIIHNRSNIVEPYPRPLGIWENNSECGLIKINVPATEVCERIADTPTVIKQIIILDKKMSHISSPLIKKLDNYLILKALLTQHINLGLNMGEAISTLVNLSVKIPSEQLIYSDFNHLREAAGICDILFKKNINYRRKNDFNKKSHSVRR</sequence>
<evidence type="ECO:0000313" key="1">
    <source>
        <dbReference type="EMBL" id="MCY9278696.1"/>
    </source>
</evidence>
<dbReference type="Proteomes" id="UP001066455">
    <property type="component" value="Unassembled WGS sequence"/>
</dbReference>
<name>A0AA90F187_9BACI</name>
<reference evidence="1" key="1">
    <citation type="submission" date="2022-02" db="EMBL/GenBank/DDBJ databases">
        <title>Crop Bioprotection Bacillus Genome Sequencing.</title>
        <authorList>
            <person name="Dunlap C."/>
        </authorList>
    </citation>
    <scope>NUCLEOTIDE SEQUENCE</scope>
    <source>
        <strain evidence="1">T20C14</strain>
    </source>
</reference>
<dbReference type="AlphaFoldDB" id="A0AA90F187"/>
<dbReference type="EMBL" id="JALAXI010000001">
    <property type="protein sequence ID" value="MCY9278696.1"/>
    <property type="molecule type" value="Genomic_DNA"/>
</dbReference>
<dbReference type="RefSeq" id="WP_268304699.1">
    <property type="nucleotide sequence ID" value="NZ_JALAJL010000149.1"/>
</dbReference>
<dbReference type="InterPro" id="IPR027417">
    <property type="entry name" value="P-loop_NTPase"/>
</dbReference>
<accession>A0AA90F187</accession>
<protein>
    <recommendedName>
        <fullName evidence="3">Aldolase</fullName>
    </recommendedName>
</protein>
<dbReference type="Gene3D" id="3.40.50.300">
    <property type="entry name" value="P-loop containing nucleotide triphosphate hydrolases"/>
    <property type="match status" value="1"/>
</dbReference>
<evidence type="ECO:0008006" key="3">
    <source>
        <dbReference type="Google" id="ProtNLM"/>
    </source>
</evidence>
<gene>
    <name evidence="1" type="ORF">MOE73_01155</name>
</gene>
<proteinExistence type="predicted"/>
<organism evidence="1 2">
    <name type="scientific">Bacillus haynesii</name>
    <dbReference type="NCBI Taxonomy" id="1925021"/>
    <lineage>
        <taxon>Bacteria</taxon>
        <taxon>Bacillati</taxon>
        <taxon>Bacillota</taxon>
        <taxon>Bacilli</taxon>
        <taxon>Bacillales</taxon>
        <taxon>Bacillaceae</taxon>
        <taxon>Bacillus</taxon>
    </lineage>
</organism>